<comment type="caution">
    <text evidence="2">The sequence shown here is derived from an EMBL/GenBank/DDBJ whole genome shotgun (WGS) entry which is preliminary data.</text>
</comment>
<evidence type="ECO:0000256" key="1">
    <source>
        <dbReference type="SAM" id="MobiDB-lite"/>
    </source>
</evidence>
<gene>
    <name evidence="2" type="ORF">GCM10025868_33250</name>
</gene>
<keyword evidence="3" id="KW-1185">Reference proteome</keyword>
<evidence type="ECO:0000313" key="2">
    <source>
        <dbReference type="EMBL" id="GMA88075.1"/>
    </source>
</evidence>
<dbReference type="Proteomes" id="UP001157017">
    <property type="component" value="Unassembled WGS sequence"/>
</dbReference>
<protein>
    <submittedName>
        <fullName evidence="2">Uncharacterized protein</fullName>
    </submittedName>
</protein>
<evidence type="ECO:0000313" key="3">
    <source>
        <dbReference type="Proteomes" id="UP001157017"/>
    </source>
</evidence>
<organism evidence="2 3">
    <name type="scientific">Angustibacter aerolatus</name>
    <dbReference type="NCBI Taxonomy" id="1162965"/>
    <lineage>
        <taxon>Bacteria</taxon>
        <taxon>Bacillati</taxon>
        <taxon>Actinomycetota</taxon>
        <taxon>Actinomycetes</taxon>
        <taxon>Kineosporiales</taxon>
        <taxon>Kineosporiaceae</taxon>
    </lineage>
</organism>
<name>A0ABQ6JMT0_9ACTN</name>
<reference evidence="3" key="1">
    <citation type="journal article" date="2019" name="Int. J. Syst. Evol. Microbiol.">
        <title>The Global Catalogue of Microorganisms (GCM) 10K type strain sequencing project: providing services to taxonomists for standard genome sequencing and annotation.</title>
        <authorList>
            <consortium name="The Broad Institute Genomics Platform"/>
            <consortium name="The Broad Institute Genome Sequencing Center for Infectious Disease"/>
            <person name="Wu L."/>
            <person name="Ma J."/>
        </authorList>
    </citation>
    <scope>NUCLEOTIDE SEQUENCE [LARGE SCALE GENOMIC DNA]</scope>
    <source>
        <strain evidence="3">NBRC 108730</strain>
    </source>
</reference>
<feature type="region of interest" description="Disordered" evidence="1">
    <location>
        <begin position="1"/>
        <end position="21"/>
    </location>
</feature>
<accession>A0ABQ6JMT0</accession>
<proteinExistence type="predicted"/>
<dbReference type="EMBL" id="BSUZ01000001">
    <property type="protein sequence ID" value="GMA88075.1"/>
    <property type="molecule type" value="Genomic_DNA"/>
</dbReference>
<sequence length="83" mass="8406">MADQCSRHETCSGRVPAGRPSAGHAIVRRSTQCAFAFVRSGAAPGFDVVTVSTCVASTYENVVTAPSGTVNGMFAPPAAPPAP</sequence>
<feature type="compositionally biased region" description="Basic and acidic residues" evidence="1">
    <location>
        <begin position="1"/>
        <end position="11"/>
    </location>
</feature>